<organism evidence="2 3">
    <name type="scientific">Nitrosomonas halophila</name>
    <dbReference type="NCBI Taxonomy" id="44576"/>
    <lineage>
        <taxon>Bacteria</taxon>
        <taxon>Pseudomonadati</taxon>
        <taxon>Pseudomonadota</taxon>
        <taxon>Betaproteobacteria</taxon>
        <taxon>Nitrosomonadales</taxon>
        <taxon>Nitrosomonadaceae</taxon>
        <taxon>Nitrosomonas</taxon>
    </lineage>
</organism>
<sequence length="72" mass="7451">MGSLRIVAIILIIAGVLALVYGGFSFVTETHRADLGALSLSVDEKQYINVPAWAGVGAILVGGILLVVGRKS</sequence>
<evidence type="ECO:0000313" key="2">
    <source>
        <dbReference type="EMBL" id="SDY43067.1"/>
    </source>
</evidence>
<feature type="transmembrane region" description="Helical" evidence="1">
    <location>
        <begin position="7"/>
        <end position="27"/>
    </location>
</feature>
<reference evidence="2 3" key="1">
    <citation type="submission" date="2016-10" db="EMBL/GenBank/DDBJ databases">
        <authorList>
            <person name="de Groot N.N."/>
        </authorList>
    </citation>
    <scope>NUCLEOTIDE SEQUENCE [LARGE SCALE GENOMIC DNA]</scope>
    <source>
        <strain evidence="2 3">Nm1</strain>
    </source>
</reference>
<name>A0A1H3JSZ8_9PROT</name>
<proteinExistence type="predicted"/>
<dbReference type="OrthoDB" id="5773092at2"/>
<gene>
    <name evidence="2" type="ORF">SAMN05421881_103517</name>
</gene>
<dbReference type="RefSeq" id="WP_090414431.1">
    <property type="nucleotide sequence ID" value="NZ_FNOY01000035.1"/>
</dbReference>
<dbReference type="EMBL" id="FNOY01000035">
    <property type="protein sequence ID" value="SDY43067.1"/>
    <property type="molecule type" value="Genomic_DNA"/>
</dbReference>
<keyword evidence="1" id="KW-1133">Transmembrane helix</keyword>
<dbReference type="Proteomes" id="UP000198640">
    <property type="component" value="Unassembled WGS sequence"/>
</dbReference>
<protein>
    <submittedName>
        <fullName evidence="2">Uncharacterized protein</fullName>
    </submittedName>
</protein>
<dbReference type="AlphaFoldDB" id="A0A1H3JSZ8"/>
<accession>A0A1H3JSZ8</accession>
<keyword evidence="3" id="KW-1185">Reference proteome</keyword>
<dbReference type="STRING" id="44576.SAMN05421881_103517"/>
<keyword evidence="1" id="KW-0812">Transmembrane</keyword>
<evidence type="ECO:0000256" key="1">
    <source>
        <dbReference type="SAM" id="Phobius"/>
    </source>
</evidence>
<keyword evidence="1" id="KW-0472">Membrane</keyword>
<feature type="transmembrane region" description="Helical" evidence="1">
    <location>
        <begin position="47"/>
        <end position="68"/>
    </location>
</feature>
<evidence type="ECO:0000313" key="3">
    <source>
        <dbReference type="Proteomes" id="UP000198640"/>
    </source>
</evidence>